<name>A0A2M7XFH5_9BACT</name>
<dbReference type="Proteomes" id="UP000231263">
    <property type="component" value="Unassembled WGS sequence"/>
</dbReference>
<dbReference type="EMBL" id="PFWT01000009">
    <property type="protein sequence ID" value="PJA46605.1"/>
    <property type="molecule type" value="Genomic_DNA"/>
</dbReference>
<reference evidence="2" key="1">
    <citation type="submission" date="2017-09" db="EMBL/GenBank/DDBJ databases">
        <title>Depth-based differentiation of microbial function through sediment-hosted aquifers and enrichment of novel symbionts in the deep terrestrial subsurface.</title>
        <authorList>
            <person name="Probst A.J."/>
            <person name="Ladd B."/>
            <person name="Jarett J.K."/>
            <person name="Geller-Mcgrath D.E."/>
            <person name="Sieber C.M.K."/>
            <person name="Emerson J.B."/>
            <person name="Anantharaman K."/>
            <person name="Thomas B.C."/>
            <person name="Malmstrom R."/>
            <person name="Stieglmeier M."/>
            <person name="Klingl A."/>
            <person name="Woyke T."/>
            <person name="Ryan C.M."/>
            <person name="Banfield J.F."/>
        </authorList>
    </citation>
    <scope>NUCLEOTIDE SEQUENCE [LARGE SCALE GENOMIC DNA]</scope>
</reference>
<organism evidence="1 2">
    <name type="scientific">Candidatus Uhrbacteria bacterium CG_4_9_14_3_um_filter_41_35</name>
    <dbReference type="NCBI Taxonomy" id="1975034"/>
    <lineage>
        <taxon>Bacteria</taxon>
        <taxon>Candidatus Uhriibacteriota</taxon>
    </lineage>
</organism>
<comment type="caution">
    <text evidence="1">The sequence shown here is derived from an EMBL/GenBank/DDBJ whole genome shotgun (WGS) entry which is preliminary data.</text>
</comment>
<dbReference type="AlphaFoldDB" id="A0A2M7XFH5"/>
<proteinExistence type="predicted"/>
<sequence length="112" mass="13353">MIETPVMWSIMLYVKIKTLGKSVNRTKLRFVYTTLLCYTMDSTQIGEMTSSSSTHRHIKTVKDLIDHLTETEEVHMERVIKKNALEWDQRVKRWFGEKNTENLREQSLFSRE</sequence>
<protein>
    <submittedName>
        <fullName evidence="1">Uncharacterized protein</fullName>
    </submittedName>
</protein>
<gene>
    <name evidence="1" type="ORF">CO173_02445</name>
</gene>
<accession>A0A2M7XFH5</accession>
<evidence type="ECO:0000313" key="1">
    <source>
        <dbReference type="EMBL" id="PJA46605.1"/>
    </source>
</evidence>
<evidence type="ECO:0000313" key="2">
    <source>
        <dbReference type="Proteomes" id="UP000231263"/>
    </source>
</evidence>